<evidence type="ECO:0000256" key="1">
    <source>
        <dbReference type="ARBA" id="ARBA00022448"/>
    </source>
</evidence>
<dbReference type="InterPro" id="IPR050763">
    <property type="entry name" value="ABC_transporter_ATP-binding"/>
</dbReference>
<feature type="domain" description="ABC transporter" evidence="4">
    <location>
        <begin position="4"/>
        <end position="257"/>
    </location>
</feature>
<dbReference type="InterPro" id="IPR003593">
    <property type="entry name" value="AAA+_ATPase"/>
</dbReference>
<evidence type="ECO:0000313" key="5">
    <source>
        <dbReference type="EMBL" id="QUI23842.1"/>
    </source>
</evidence>
<dbReference type="Pfam" id="PF00005">
    <property type="entry name" value="ABC_tran"/>
    <property type="match status" value="1"/>
</dbReference>
<dbReference type="RefSeq" id="WP_212694529.1">
    <property type="nucleotide sequence ID" value="NZ_CP058649.1"/>
</dbReference>
<keyword evidence="1" id="KW-0813">Transport</keyword>
<gene>
    <name evidence="5" type="ORF">HZI73_16755</name>
</gene>
<dbReference type="PANTHER" id="PTHR42711:SF1">
    <property type="entry name" value="ABC-TRANSPORT PROTEIN, ATP-BINDING COMPONENT"/>
    <property type="match status" value="1"/>
</dbReference>
<evidence type="ECO:0000256" key="2">
    <source>
        <dbReference type="ARBA" id="ARBA00022741"/>
    </source>
</evidence>
<evidence type="ECO:0000259" key="4">
    <source>
        <dbReference type="PROSITE" id="PS50893"/>
    </source>
</evidence>
<reference evidence="5" key="1">
    <citation type="submission" date="2020-07" db="EMBL/GenBank/DDBJ databases">
        <title>Vallitalea pronyensis genome.</title>
        <authorList>
            <person name="Postec A."/>
        </authorList>
    </citation>
    <scope>NUCLEOTIDE SEQUENCE</scope>
    <source>
        <strain evidence="5">FatNI3</strain>
    </source>
</reference>
<dbReference type="PROSITE" id="PS50893">
    <property type="entry name" value="ABC_TRANSPORTER_2"/>
    <property type="match status" value="1"/>
</dbReference>
<accession>A0A8J8MLZ1</accession>
<keyword evidence="2" id="KW-0547">Nucleotide-binding</keyword>
<dbReference type="KEGG" id="vpy:HZI73_16755"/>
<protein>
    <submittedName>
        <fullName evidence="5">ATP-binding cassette domain-containing protein</fullName>
    </submittedName>
</protein>
<proteinExistence type="predicted"/>
<evidence type="ECO:0000256" key="3">
    <source>
        <dbReference type="ARBA" id="ARBA00022840"/>
    </source>
</evidence>
<dbReference type="PANTHER" id="PTHR42711">
    <property type="entry name" value="ABC TRANSPORTER ATP-BINDING PROTEIN"/>
    <property type="match status" value="1"/>
</dbReference>
<dbReference type="EMBL" id="CP058649">
    <property type="protein sequence ID" value="QUI23842.1"/>
    <property type="molecule type" value="Genomic_DNA"/>
</dbReference>
<sequence>MSIIKVENLTKIYKCQKRKEGFGNTIKSLFKREYEEKIAVDNISFDIGKGEIIGFIGPNGAGKSTTIKMLVGILVPSKGSIIVNDLIPYKSRIENAKKIGVVFGQKTQLWWDIPVSETFNLMKYMYKIPDEQYKENITFYRDIMDLDEFSHIPVRQLSLGQRMRADFCAALLHNPEIIYLDEPTIGLDVVVKEKIREFIKEINKVRKTTVLLTTHDMSDIEKLCSRVMVIDRGKMMYDGELQQLKSNYGTQQMISIETEGIILSSQEFYKLNIINAEIKNNKALIRYDKTCINATQIISWIMKRYKIKDFTDYEADVEEIIRNMYNELRSLK</sequence>
<dbReference type="Gene3D" id="3.40.50.300">
    <property type="entry name" value="P-loop containing nucleotide triphosphate hydrolases"/>
    <property type="match status" value="1"/>
</dbReference>
<keyword evidence="6" id="KW-1185">Reference proteome</keyword>
<dbReference type="Proteomes" id="UP000683246">
    <property type="component" value="Chromosome"/>
</dbReference>
<dbReference type="GO" id="GO:0016887">
    <property type="term" value="F:ATP hydrolysis activity"/>
    <property type="evidence" value="ECO:0007669"/>
    <property type="project" value="InterPro"/>
</dbReference>
<name>A0A8J8MLZ1_9FIRM</name>
<dbReference type="GO" id="GO:0005524">
    <property type="term" value="F:ATP binding"/>
    <property type="evidence" value="ECO:0007669"/>
    <property type="project" value="UniProtKB-KW"/>
</dbReference>
<keyword evidence="3 5" id="KW-0067">ATP-binding</keyword>
<organism evidence="5 6">
    <name type="scientific">Vallitalea pronyensis</name>
    <dbReference type="NCBI Taxonomy" id="1348613"/>
    <lineage>
        <taxon>Bacteria</taxon>
        <taxon>Bacillati</taxon>
        <taxon>Bacillota</taxon>
        <taxon>Clostridia</taxon>
        <taxon>Lachnospirales</taxon>
        <taxon>Vallitaleaceae</taxon>
        <taxon>Vallitalea</taxon>
    </lineage>
</organism>
<dbReference type="SUPFAM" id="SSF52540">
    <property type="entry name" value="P-loop containing nucleoside triphosphate hydrolases"/>
    <property type="match status" value="1"/>
</dbReference>
<dbReference type="AlphaFoldDB" id="A0A8J8MLZ1"/>
<dbReference type="InterPro" id="IPR017871">
    <property type="entry name" value="ABC_transporter-like_CS"/>
</dbReference>
<dbReference type="InterPro" id="IPR027417">
    <property type="entry name" value="P-loop_NTPase"/>
</dbReference>
<dbReference type="PROSITE" id="PS00211">
    <property type="entry name" value="ABC_TRANSPORTER_1"/>
    <property type="match status" value="1"/>
</dbReference>
<dbReference type="SMART" id="SM00382">
    <property type="entry name" value="AAA"/>
    <property type="match status" value="1"/>
</dbReference>
<dbReference type="InterPro" id="IPR003439">
    <property type="entry name" value="ABC_transporter-like_ATP-bd"/>
</dbReference>
<evidence type="ECO:0000313" key="6">
    <source>
        <dbReference type="Proteomes" id="UP000683246"/>
    </source>
</evidence>